<organism evidence="1">
    <name type="scientific">Anopheles triannulatus</name>
    <dbReference type="NCBI Taxonomy" id="58253"/>
    <lineage>
        <taxon>Eukaryota</taxon>
        <taxon>Metazoa</taxon>
        <taxon>Ecdysozoa</taxon>
        <taxon>Arthropoda</taxon>
        <taxon>Hexapoda</taxon>
        <taxon>Insecta</taxon>
        <taxon>Pterygota</taxon>
        <taxon>Neoptera</taxon>
        <taxon>Endopterygota</taxon>
        <taxon>Diptera</taxon>
        <taxon>Nematocera</taxon>
        <taxon>Culicoidea</taxon>
        <taxon>Culicidae</taxon>
        <taxon>Anophelinae</taxon>
        <taxon>Anopheles</taxon>
    </lineage>
</organism>
<proteinExistence type="predicted"/>
<dbReference type="AlphaFoldDB" id="A0A2M4B7C5"/>
<accession>A0A2M4B7C5</accession>
<protein>
    <submittedName>
        <fullName evidence="1">Putative secreted protein</fullName>
    </submittedName>
</protein>
<dbReference type="EMBL" id="GGFK01015643">
    <property type="protein sequence ID" value="MBW48964.1"/>
    <property type="molecule type" value="Transcribed_RNA"/>
</dbReference>
<reference evidence="1" key="1">
    <citation type="submission" date="2018-01" db="EMBL/GenBank/DDBJ databases">
        <title>An insight into the sialome of Amazonian anophelines.</title>
        <authorList>
            <person name="Ribeiro J.M."/>
            <person name="Scarpassa V."/>
            <person name="Calvo E."/>
        </authorList>
    </citation>
    <scope>NUCLEOTIDE SEQUENCE</scope>
    <source>
        <tissue evidence="1">Salivary glands</tissue>
    </source>
</reference>
<evidence type="ECO:0000313" key="1">
    <source>
        <dbReference type="EMBL" id="MBW48964.1"/>
    </source>
</evidence>
<sequence length="71" mass="8304">MSKLTMLIFHRRIVQGSLTIVLQFVLKAWCVYLKSFQRRKTVRLTMHLLCTQAGNLGNNELCWLPETIIRA</sequence>
<name>A0A2M4B7C5_9DIPT</name>